<keyword evidence="12" id="KW-1185">Reference proteome</keyword>
<evidence type="ECO:0000313" key="12">
    <source>
        <dbReference type="Proteomes" id="UP000792457"/>
    </source>
</evidence>
<reference evidence="11" key="2">
    <citation type="submission" date="2017-10" db="EMBL/GenBank/DDBJ databases">
        <title>Ladona fulva Genome sequencing and assembly.</title>
        <authorList>
            <person name="Murali S."/>
            <person name="Richards S."/>
            <person name="Bandaranaike D."/>
            <person name="Bellair M."/>
            <person name="Blankenburg K."/>
            <person name="Chao H."/>
            <person name="Dinh H."/>
            <person name="Doddapaneni H."/>
            <person name="Dugan-Rocha S."/>
            <person name="Elkadiri S."/>
            <person name="Gnanaolivu R."/>
            <person name="Hernandez B."/>
            <person name="Skinner E."/>
            <person name="Javaid M."/>
            <person name="Lee S."/>
            <person name="Li M."/>
            <person name="Ming W."/>
            <person name="Munidasa M."/>
            <person name="Muniz J."/>
            <person name="Nguyen L."/>
            <person name="Hughes D."/>
            <person name="Osuji N."/>
            <person name="Pu L.-L."/>
            <person name="Puazo M."/>
            <person name="Qu C."/>
            <person name="Quiroz J."/>
            <person name="Raj R."/>
            <person name="Weissenberger G."/>
            <person name="Xin Y."/>
            <person name="Zou X."/>
            <person name="Han Y."/>
            <person name="Worley K."/>
            <person name="Muzny D."/>
            <person name="Gibbs R."/>
        </authorList>
    </citation>
    <scope>NUCLEOTIDE SEQUENCE</scope>
    <source>
        <strain evidence="11">Sampled in the wild</strain>
    </source>
</reference>
<dbReference type="Pfam" id="PF21794">
    <property type="entry name" value="RAD51D_N"/>
    <property type="match status" value="1"/>
</dbReference>
<keyword evidence="9" id="KW-0539">Nucleus</keyword>
<dbReference type="GO" id="GO:0000723">
    <property type="term" value="P:telomere maintenance"/>
    <property type="evidence" value="ECO:0007669"/>
    <property type="project" value="TreeGrafter"/>
</dbReference>
<dbReference type="SUPFAM" id="SSF52540">
    <property type="entry name" value="P-loop containing nucleoside triphosphate hydrolases"/>
    <property type="match status" value="1"/>
</dbReference>
<dbReference type="GO" id="GO:0042148">
    <property type="term" value="P:DNA strand invasion"/>
    <property type="evidence" value="ECO:0007669"/>
    <property type="project" value="TreeGrafter"/>
</dbReference>
<dbReference type="InterPro" id="IPR013632">
    <property type="entry name" value="Rad51_C"/>
</dbReference>
<dbReference type="GO" id="GO:0005815">
    <property type="term" value="C:microtubule organizing center"/>
    <property type="evidence" value="ECO:0007669"/>
    <property type="project" value="TreeGrafter"/>
</dbReference>
<gene>
    <name evidence="11" type="ORF">J437_LFUL003753</name>
</gene>
<protein>
    <recommendedName>
        <fullName evidence="10">RecA family profile 1 domain-containing protein</fullName>
    </recommendedName>
</protein>
<accession>A0A8K0JWF6</accession>
<dbReference type="PROSITE" id="PS50162">
    <property type="entry name" value="RECA_2"/>
    <property type="match status" value="1"/>
</dbReference>
<dbReference type="Proteomes" id="UP000792457">
    <property type="component" value="Unassembled WGS sequence"/>
</dbReference>
<feature type="domain" description="RecA family profile 1" evidence="10">
    <location>
        <begin position="78"/>
        <end position="250"/>
    </location>
</feature>
<dbReference type="GO" id="GO:0005524">
    <property type="term" value="F:ATP binding"/>
    <property type="evidence" value="ECO:0007669"/>
    <property type="project" value="UniProtKB-KW"/>
</dbReference>
<dbReference type="AlphaFoldDB" id="A0A8K0JWF6"/>
<dbReference type="InterPro" id="IPR020588">
    <property type="entry name" value="RecA_ATP-bd"/>
</dbReference>
<dbReference type="CDD" id="cd19489">
    <property type="entry name" value="Rad51D"/>
    <property type="match status" value="1"/>
</dbReference>
<proteinExistence type="inferred from homology"/>
<dbReference type="GO" id="GO:0000724">
    <property type="term" value="P:double-strand break repair via homologous recombination"/>
    <property type="evidence" value="ECO:0007669"/>
    <property type="project" value="TreeGrafter"/>
</dbReference>
<evidence type="ECO:0000256" key="7">
    <source>
        <dbReference type="ARBA" id="ARBA00023172"/>
    </source>
</evidence>
<dbReference type="InterPro" id="IPR051988">
    <property type="entry name" value="HRR_RAD51_Paralog"/>
</dbReference>
<evidence type="ECO:0000256" key="5">
    <source>
        <dbReference type="ARBA" id="ARBA00022840"/>
    </source>
</evidence>
<evidence type="ECO:0000256" key="6">
    <source>
        <dbReference type="ARBA" id="ARBA00023125"/>
    </source>
</evidence>
<comment type="caution">
    <text evidence="11">The sequence shown here is derived from an EMBL/GenBank/DDBJ whole genome shotgun (WGS) entry which is preliminary data.</text>
</comment>
<keyword evidence="6" id="KW-0238">DNA-binding</keyword>
<evidence type="ECO:0000256" key="4">
    <source>
        <dbReference type="ARBA" id="ARBA00022763"/>
    </source>
</evidence>
<comment type="subcellular location">
    <subcellularLocation>
        <location evidence="1">Nucleus</location>
    </subcellularLocation>
</comment>
<dbReference type="PANTHER" id="PTHR46457">
    <property type="entry name" value="DNA REPAIR PROTEIN RAD51 HOMOLOG 4"/>
    <property type="match status" value="1"/>
</dbReference>
<dbReference type="GO" id="GO:0007131">
    <property type="term" value="P:reciprocal meiotic recombination"/>
    <property type="evidence" value="ECO:0007669"/>
    <property type="project" value="TreeGrafter"/>
</dbReference>
<dbReference type="InterPro" id="IPR047323">
    <property type="entry name" value="Rad51D_C"/>
</dbReference>
<dbReference type="InterPro" id="IPR027417">
    <property type="entry name" value="P-loop_NTPase"/>
</dbReference>
<dbReference type="GO" id="GO:0005657">
    <property type="term" value="C:replication fork"/>
    <property type="evidence" value="ECO:0007669"/>
    <property type="project" value="TreeGrafter"/>
</dbReference>
<dbReference type="PANTHER" id="PTHR46457:SF1">
    <property type="entry name" value="DNA REPAIR PROTEIN RAD51 HOMOLOG 4"/>
    <property type="match status" value="1"/>
</dbReference>
<dbReference type="Gene3D" id="3.40.50.300">
    <property type="entry name" value="P-loop containing nucleotide triphosphate hydrolases"/>
    <property type="match status" value="1"/>
</dbReference>
<dbReference type="InterPro" id="IPR048943">
    <property type="entry name" value="RAD51D_N"/>
</dbReference>
<dbReference type="GO" id="GO:0003697">
    <property type="term" value="F:single-stranded DNA binding"/>
    <property type="evidence" value="ECO:0007669"/>
    <property type="project" value="TreeGrafter"/>
</dbReference>
<evidence type="ECO:0000256" key="1">
    <source>
        <dbReference type="ARBA" id="ARBA00004123"/>
    </source>
</evidence>
<reference evidence="11" key="1">
    <citation type="submission" date="2013-04" db="EMBL/GenBank/DDBJ databases">
        <authorList>
            <person name="Qu J."/>
            <person name="Murali S.C."/>
            <person name="Bandaranaike D."/>
            <person name="Bellair M."/>
            <person name="Blankenburg K."/>
            <person name="Chao H."/>
            <person name="Dinh H."/>
            <person name="Doddapaneni H."/>
            <person name="Downs B."/>
            <person name="Dugan-Rocha S."/>
            <person name="Elkadiri S."/>
            <person name="Gnanaolivu R.D."/>
            <person name="Hernandez B."/>
            <person name="Javaid M."/>
            <person name="Jayaseelan J.C."/>
            <person name="Lee S."/>
            <person name="Li M."/>
            <person name="Ming W."/>
            <person name="Munidasa M."/>
            <person name="Muniz J."/>
            <person name="Nguyen L."/>
            <person name="Ongeri F."/>
            <person name="Osuji N."/>
            <person name="Pu L.-L."/>
            <person name="Puazo M."/>
            <person name="Qu C."/>
            <person name="Quiroz J."/>
            <person name="Raj R."/>
            <person name="Weissenberger G."/>
            <person name="Xin Y."/>
            <person name="Zou X."/>
            <person name="Han Y."/>
            <person name="Richards S."/>
            <person name="Worley K."/>
            <person name="Muzny D."/>
            <person name="Gibbs R."/>
        </authorList>
    </citation>
    <scope>NUCLEOTIDE SEQUENCE</scope>
    <source>
        <strain evidence="11">Sampled in the wild</strain>
    </source>
</reference>
<keyword evidence="7" id="KW-0233">DNA recombination</keyword>
<evidence type="ECO:0000256" key="3">
    <source>
        <dbReference type="ARBA" id="ARBA00022741"/>
    </source>
</evidence>
<dbReference type="GO" id="GO:0033063">
    <property type="term" value="C:Rad51B-Rad51C-Rad51D-XRCC2 complex"/>
    <property type="evidence" value="ECO:0007669"/>
    <property type="project" value="TreeGrafter"/>
</dbReference>
<evidence type="ECO:0000259" key="10">
    <source>
        <dbReference type="PROSITE" id="PS50162"/>
    </source>
</evidence>
<keyword evidence="4" id="KW-0227">DNA damage</keyword>
<evidence type="ECO:0000256" key="9">
    <source>
        <dbReference type="ARBA" id="ARBA00023242"/>
    </source>
</evidence>
<evidence type="ECO:0000256" key="2">
    <source>
        <dbReference type="ARBA" id="ARBA00007095"/>
    </source>
</evidence>
<dbReference type="GO" id="GO:0000400">
    <property type="term" value="F:four-way junction DNA binding"/>
    <property type="evidence" value="ECO:0007669"/>
    <property type="project" value="TreeGrafter"/>
</dbReference>
<dbReference type="EMBL" id="KZ308180">
    <property type="protein sequence ID" value="KAG8223945.1"/>
    <property type="molecule type" value="Genomic_DNA"/>
</dbReference>
<keyword evidence="3" id="KW-0547">Nucleotide-binding</keyword>
<evidence type="ECO:0000256" key="8">
    <source>
        <dbReference type="ARBA" id="ARBA00023204"/>
    </source>
</evidence>
<keyword evidence="8" id="KW-0234">DNA repair</keyword>
<dbReference type="Pfam" id="PF08423">
    <property type="entry name" value="Rad51"/>
    <property type="match status" value="1"/>
</dbReference>
<dbReference type="GO" id="GO:0140664">
    <property type="term" value="F:ATP-dependent DNA damage sensor activity"/>
    <property type="evidence" value="ECO:0007669"/>
    <property type="project" value="InterPro"/>
</dbReference>
<comment type="similarity">
    <text evidence="2">Belongs to the RecA family. RAD51 subfamily.</text>
</comment>
<organism evidence="11 12">
    <name type="scientific">Ladona fulva</name>
    <name type="common">Scarce chaser dragonfly</name>
    <name type="synonym">Libellula fulva</name>
    <dbReference type="NCBI Taxonomy" id="123851"/>
    <lineage>
        <taxon>Eukaryota</taxon>
        <taxon>Metazoa</taxon>
        <taxon>Ecdysozoa</taxon>
        <taxon>Arthropoda</taxon>
        <taxon>Hexapoda</taxon>
        <taxon>Insecta</taxon>
        <taxon>Pterygota</taxon>
        <taxon>Palaeoptera</taxon>
        <taxon>Odonata</taxon>
        <taxon>Epiprocta</taxon>
        <taxon>Anisoptera</taxon>
        <taxon>Libelluloidea</taxon>
        <taxon>Libellulidae</taxon>
        <taxon>Ladona</taxon>
    </lineage>
</organism>
<evidence type="ECO:0000313" key="11">
    <source>
        <dbReference type="EMBL" id="KAG8223945.1"/>
    </source>
</evidence>
<name>A0A8K0JWF6_LADFU</name>
<sequence length="328" mass="36659">MARLSTKVCSLLTDTAITNMNSRKIFTFVDFLQEDPEKLVKICQLSYTEIMIIRRNLVSHYSAFPKNGLDAYNDLLMHSAIIPSGIPSLDIMIDGGFLTGSLTEFYGLPSSGKTQLCFTLLANAALNFKQQVQYIDCKGDFSGKRVQKIVEAHCKDPQVIAQAMQNVIVTSVGNIYQLLSFLHHLKGNMNHDNTDEVCTRLIIIDSLPAIFYQFLGENSNDGLGLMNALVATLRNIAVENRIAFILVNLAKKGTDEDTDYSSKYYPVFMTRCQILKPALGNYWLHVPNLRLYLHKSTCGKESNIVITKSSSLPIGKHCKVKFSEKGVE</sequence>
<keyword evidence="5" id="KW-0067">ATP-binding</keyword>
<dbReference type="OrthoDB" id="336321at2759"/>